<evidence type="ECO:0000313" key="3">
    <source>
        <dbReference type="Proteomes" id="UP001066276"/>
    </source>
</evidence>
<accession>A0AAV7QQI4</accession>
<comment type="caution">
    <text evidence="2">The sequence shown here is derived from an EMBL/GenBank/DDBJ whole genome shotgun (WGS) entry which is preliminary data.</text>
</comment>
<protein>
    <submittedName>
        <fullName evidence="2">Uncharacterized protein</fullName>
    </submittedName>
</protein>
<proteinExistence type="predicted"/>
<gene>
    <name evidence="2" type="ORF">NDU88_006987</name>
</gene>
<feature type="compositionally biased region" description="Basic and acidic residues" evidence="1">
    <location>
        <begin position="71"/>
        <end position="91"/>
    </location>
</feature>
<reference evidence="2" key="1">
    <citation type="journal article" date="2022" name="bioRxiv">
        <title>Sequencing and chromosome-scale assembly of the giantPleurodeles waltlgenome.</title>
        <authorList>
            <person name="Brown T."/>
            <person name="Elewa A."/>
            <person name="Iarovenko S."/>
            <person name="Subramanian E."/>
            <person name="Araus A.J."/>
            <person name="Petzold A."/>
            <person name="Susuki M."/>
            <person name="Suzuki K.-i.T."/>
            <person name="Hayashi T."/>
            <person name="Toyoda A."/>
            <person name="Oliveira C."/>
            <person name="Osipova E."/>
            <person name="Leigh N.D."/>
            <person name="Simon A."/>
            <person name="Yun M.H."/>
        </authorList>
    </citation>
    <scope>NUCLEOTIDE SEQUENCE</scope>
    <source>
        <strain evidence="2">20211129_DDA</strain>
        <tissue evidence="2">Liver</tissue>
    </source>
</reference>
<dbReference type="EMBL" id="JANPWB010000010">
    <property type="protein sequence ID" value="KAJ1140638.1"/>
    <property type="molecule type" value="Genomic_DNA"/>
</dbReference>
<sequence length="91" mass="10667">MKEPTGGRTEEKWNDHREEETEDAWNPRQKSGPEPTPLQSGLRGEDRWPMHMSEPATLEEKRGHARCLWKGKKEEDEISGQKREDVYQPLP</sequence>
<feature type="region of interest" description="Disordered" evidence="1">
    <location>
        <begin position="1"/>
        <end position="91"/>
    </location>
</feature>
<evidence type="ECO:0000313" key="2">
    <source>
        <dbReference type="EMBL" id="KAJ1140638.1"/>
    </source>
</evidence>
<keyword evidence="3" id="KW-1185">Reference proteome</keyword>
<name>A0AAV7QQI4_PLEWA</name>
<dbReference type="Proteomes" id="UP001066276">
    <property type="component" value="Chromosome 6"/>
</dbReference>
<organism evidence="2 3">
    <name type="scientific">Pleurodeles waltl</name>
    <name type="common">Iberian ribbed newt</name>
    <dbReference type="NCBI Taxonomy" id="8319"/>
    <lineage>
        <taxon>Eukaryota</taxon>
        <taxon>Metazoa</taxon>
        <taxon>Chordata</taxon>
        <taxon>Craniata</taxon>
        <taxon>Vertebrata</taxon>
        <taxon>Euteleostomi</taxon>
        <taxon>Amphibia</taxon>
        <taxon>Batrachia</taxon>
        <taxon>Caudata</taxon>
        <taxon>Salamandroidea</taxon>
        <taxon>Salamandridae</taxon>
        <taxon>Pleurodelinae</taxon>
        <taxon>Pleurodeles</taxon>
    </lineage>
</organism>
<evidence type="ECO:0000256" key="1">
    <source>
        <dbReference type="SAM" id="MobiDB-lite"/>
    </source>
</evidence>
<dbReference type="AlphaFoldDB" id="A0AAV7QQI4"/>
<feature type="compositionally biased region" description="Basic and acidic residues" evidence="1">
    <location>
        <begin position="1"/>
        <end position="19"/>
    </location>
</feature>